<sequence>MIFPVTLPRISWGDPQAARRALLVHGLGSTAALMWRYGVALAEDGWRADAVDLRGHGAAPRALDYTIPAYAADLVQAHPTAGEPTWDLVIGHSLGGAATALAAADTPGWTRRIVLIDPAIHLSDHDREVVRRSQEDAFADPTETAVRAAHPQWHPHDIELKALAARQASRWAVEQTSTQNPAWDVRDAVARLEVDVDVIAADPGVYSIFDGALAAEVLAGGDRVRMTVVAGAGHSPHRDKPEETIAELRRILHDGRTMGS</sequence>
<dbReference type="RefSeq" id="WP_322411760.1">
    <property type="nucleotide sequence ID" value="NZ_CP139779.1"/>
</dbReference>
<keyword evidence="3" id="KW-1185">Reference proteome</keyword>
<reference evidence="2 3" key="1">
    <citation type="submission" date="2023-06" db="EMBL/GenBank/DDBJ databases">
        <title>Rock-solubilizing bacteria, Microbacterium invictum, promotes re-establishment of vegetation in rocky wasteland by accelerating rock bio-weathering and reshaping soil bacterial community.</title>
        <authorList>
            <person name="Liu C."/>
        </authorList>
    </citation>
    <scope>NUCLEOTIDE SEQUENCE [LARGE SCALE GENOMIC DNA]</scope>
    <source>
        <strain evidence="2 3">X-18</strain>
    </source>
</reference>
<gene>
    <name evidence="2" type="ORF">T9R20_06750</name>
</gene>
<evidence type="ECO:0000313" key="2">
    <source>
        <dbReference type="EMBL" id="WQB71648.1"/>
    </source>
</evidence>
<dbReference type="GO" id="GO:0016787">
    <property type="term" value="F:hydrolase activity"/>
    <property type="evidence" value="ECO:0007669"/>
    <property type="project" value="UniProtKB-KW"/>
</dbReference>
<dbReference type="PANTHER" id="PTHR43798:SF33">
    <property type="entry name" value="HYDROLASE, PUTATIVE (AFU_ORTHOLOGUE AFUA_2G14860)-RELATED"/>
    <property type="match status" value="1"/>
</dbReference>
<dbReference type="Gene3D" id="3.40.50.1820">
    <property type="entry name" value="alpha/beta hydrolase"/>
    <property type="match status" value="1"/>
</dbReference>
<dbReference type="InterPro" id="IPR050266">
    <property type="entry name" value="AB_hydrolase_sf"/>
</dbReference>
<dbReference type="InterPro" id="IPR000073">
    <property type="entry name" value="AB_hydrolase_1"/>
</dbReference>
<dbReference type="PANTHER" id="PTHR43798">
    <property type="entry name" value="MONOACYLGLYCEROL LIPASE"/>
    <property type="match status" value="1"/>
</dbReference>
<dbReference type="Proteomes" id="UP001324533">
    <property type="component" value="Chromosome"/>
</dbReference>
<organism evidence="2 3">
    <name type="scientific">Microbacterium invictum</name>
    <dbReference type="NCBI Taxonomy" id="515415"/>
    <lineage>
        <taxon>Bacteria</taxon>
        <taxon>Bacillati</taxon>
        <taxon>Actinomycetota</taxon>
        <taxon>Actinomycetes</taxon>
        <taxon>Micrococcales</taxon>
        <taxon>Microbacteriaceae</taxon>
        <taxon>Microbacterium</taxon>
    </lineage>
</organism>
<evidence type="ECO:0000313" key="3">
    <source>
        <dbReference type="Proteomes" id="UP001324533"/>
    </source>
</evidence>
<dbReference type="SUPFAM" id="SSF53474">
    <property type="entry name" value="alpha/beta-Hydrolases"/>
    <property type="match status" value="1"/>
</dbReference>
<evidence type="ECO:0000259" key="1">
    <source>
        <dbReference type="Pfam" id="PF12697"/>
    </source>
</evidence>
<keyword evidence="2" id="KW-0378">Hydrolase</keyword>
<dbReference type="EMBL" id="CP139779">
    <property type="protein sequence ID" value="WQB71648.1"/>
    <property type="molecule type" value="Genomic_DNA"/>
</dbReference>
<name>A0ABZ0VDE0_9MICO</name>
<proteinExistence type="predicted"/>
<dbReference type="Pfam" id="PF12697">
    <property type="entry name" value="Abhydrolase_6"/>
    <property type="match status" value="1"/>
</dbReference>
<dbReference type="InterPro" id="IPR029058">
    <property type="entry name" value="AB_hydrolase_fold"/>
</dbReference>
<feature type="domain" description="AB hydrolase-1" evidence="1">
    <location>
        <begin position="22"/>
        <end position="246"/>
    </location>
</feature>
<protein>
    <submittedName>
        <fullName evidence="2">Alpha/beta hydrolase</fullName>
    </submittedName>
</protein>
<accession>A0ABZ0VDE0</accession>